<feature type="domain" description="RING-type" evidence="6">
    <location>
        <begin position="24"/>
        <end position="59"/>
    </location>
</feature>
<dbReference type="SUPFAM" id="SSF57850">
    <property type="entry name" value="RING/U-box"/>
    <property type="match status" value="1"/>
</dbReference>
<evidence type="ECO:0000256" key="4">
    <source>
        <dbReference type="PROSITE-ProRule" id="PRU00175"/>
    </source>
</evidence>
<dbReference type="InterPro" id="IPR017907">
    <property type="entry name" value="Znf_RING_CS"/>
</dbReference>
<dbReference type="GeneID" id="39874330"/>
<feature type="compositionally biased region" description="Basic and acidic residues" evidence="5">
    <location>
        <begin position="148"/>
        <end position="160"/>
    </location>
</feature>
<dbReference type="PROSITE" id="PS00028">
    <property type="entry name" value="ZINC_FINGER_C2H2_1"/>
    <property type="match status" value="1"/>
</dbReference>
<accession>A0A2H6KC35</accession>
<dbReference type="AlphaFoldDB" id="A0A2H6KC35"/>
<dbReference type="RefSeq" id="XP_028866803.1">
    <property type="nucleotide sequence ID" value="XM_029010970.1"/>
</dbReference>
<feature type="compositionally biased region" description="Basic and acidic residues" evidence="5">
    <location>
        <begin position="170"/>
        <end position="182"/>
    </location>
</feature>
<comment type="caution">
    <text evidence="7">The sequence shown here is derived from an EMBL/GenBank/DDBJ whole genome shotgun (WGS) entry which is preliminary data.</text>
</comment>
<protein>
    <submittedName>
        <fullName evidence="7">Zinc finger containing protein</fullName>
    </submittedName>
</protein>
<proteinExistence type="predicted"/>
<dbReference type="GO" id="GO:0008270">
    <property type="term" value="F:zinc ion binding"/>
    <property type="evidence" value="ECO:0007669"/>
    <property type="project" value="UniProtKB-KW"/>
</dbReference>
<name>A0A2H6KC35_9APIC</name>
<gene>
    <name evidence="7" type="ORF">BOVATA_020530</name>
</gene>
<evidence type="ECO:0000256" key="5">
    <source>
        <dbReference type="SAM" id="MobiDB-lite"/>
    </source>
</evidence>
<evidence type="ECO:0000256" key="1">
    <source>
        <dbReference type="ARBA" id="ARBA00022723"/>
    </source>
</evidence>
<evidence type="ECO:0000259" key="6">
    <source>
        <dbReference type="PROSITE" id="PS50089"/>
    </source>
</evidence>
<evidence type="ECO:0000256" key="2">
    <source>
        <dbReference type="ARBA" id="ARBA00022771"/>
    </source>
</evidence>
<sequence length="189" mass="21409">MLEYQREDCSSRSVMLASSLFCSCGTPFVDKYRHAPCYHVICSNCVLRNPSRDKCPVCNARSETLQLIHPNDALHICTSNGCNKAFLNFQSLRGHASIAHEIDVESAVEFYTHTGDATVQFGDVQRILQDPVSSVTQNETDEPEQEDVDMKTDQAMEAKPKRSQNVEKSTLVEDKYRERQQADDLEELM</sequence>
<dbReference type="PROSITE" id="PS51257">
    <property type="entry name" value="PROKAR_LIPOPROTEIN"/>
    <property type="match status" value="1"/>
</dbReference>
<evidence type="ECO:0000313" key="7">
    <source>
        <dbReference type="EMBL" id="GBE60560.1"/>
    </source>
</evidence>
<dbReference type="VEuPathDB" id="PiroplasmaDB:BOVATA_020530"/>
<dbReference type="PROSITE" id="PS50089">
    <property type="entry name" value="ZF_RING_2"/>
    <property type="match status" value="1"/>
</dbReference>
<reference evidence="7 8" key="1">
    <citation type="journal article" date="2017" name="BMC Genomics">
        <title>Whole-genome assembly of Babesia ovata and comparative genomics between closely related pathogens.</title>
        <authorList>
            <person name="Yamagishi J."/>
            <person name="Asada M."/>
            <person name="Hakimi H."/>
            <person name="Tanaka T.Q."/>
            <person name="Sugimoto C."/>
            <person name="Kawazu S."/>
        </authorList>
    </citation>
    <scope>NUCLEOTIDE SEQUENCE [LARGE SCALE GENOMIC DNA]</scope>
    <source>
        <strain evidence="7 8">Miyake</strain>
    </source>
</reference>
<dbReference type="Proteomes" id="UP000236319">
    <property type="component" value="Unassembled WGS sequence"/>
</dbReference>
<dbReference type="InterPro" id="IPR001841">
    <property type="entry name" value="Znf_RING"/>
</dbReference>
<evidence type="ECO:0000256" key="3">
    <source>
        <dbReference type="ARBA" id="ARBA00022833"/>
    </source>
</evidence>
<feature type="region of interest" description="Disordered" evidence="5">
    <location>
        <begin position="132"/>
        <end position="189"/>
    </location>
</feature>
<evidence type="ECO:0000313" key="8">
    <source>
        <dbReference type="Proteomes" id="UP000236319"/>
    </source>
</evidence>
<dbReference type="EMBL" id="BDSA01000002">
    <property type="protein sequence ID" value="GBE60560.1"/>
    <property type="molecule type" value="Genomic_DNA"/>
</dbReference>
<dbReference type="PROSITE" id="PS00518">
    <property type="entry name" value="ZF_RING_1"/>
    <property type="match status" value="1"/>
</dbReference>
<dbReference type="OrthoDB" id="365554at2759"/>
<organism evidence="7 8">
    <name type="scientific">Babesia ovata</name>
    <dbReference type="NCBI Taxonomy" id="189622"/>
    <lineage>
        <taxon>Eukaryota</taxon>
        <taxon>Sar</taxon>
        <taxon>Alveolata</taxon>
        <taxon>Apicomplexa</taxon>
        <taxon>Aconoidasida</taxon>
        <taxon>Piroplasmida</taxon>
        <taxon>Babesiidae</taxon>
        <taxon>Babesia</taxon>
    </lineage>
</organism>
<keyword evidence="3" id="KW-0862">Zinc</keyword>
<keyword evidence="1" id="KW-0479">Metal-binding</keyword>
<keyword evidence="8" id="KW-1185">Reference proteome</keyword>
<keyword evidence="2 4" id="KW-0863">Zinc-finger</keyword>
<dbReference type="InterPro" id="IPR013087">
    <property type="entry name" value="Znf_C2H2_type"/>
</dbReference>